<evidence type="ECO:0000256" key="2">
    <source>
        <dbReference type="ARBA" id="ARBA00022768"/>
    </source>
</evidence>
<keyword evidence="2 4" id="KW-0251">Elongation factor</keyword>
<sequence length="402" mass="42275">MPPQAPLPVRQLAVTLFGFFSRSTAHIPIWRSFGASAAPPGQSAAIIKQLRERSGAPISDVKNMLLEHGWDVEKAYEALRKKGLAAAAKKASRHAAEGLVGASFAAATSAATPGGTHSGATGSVVVVELNSETDFVARNSLFQDLVREVMTAAHSLGQAAAVGPDYSMNLEQLLAARTSSGATVSEAVTQVAAQVRENVRLRRAFRVDGGDGLVFPYVHQATTPGLGKLASVVVVRSEDGGPLGMQDSSVSSSGESSSSSRGSSETGALLQAAGEGLAMQVAGMRPAYLTRGSVPPEVLAKERELLMQQLQQDEAFQGKPAQVVAKVVEGRLTKLLGEMCLAEQQYVLGNNITVQQMLTRLRKDVGRPLQVSSFLRVQCGEGLGLKGGDDFATEVARIIKET</sequence>
<evidence type="ECO:0000256" key="4">
    <source>
        <dbReference type="HAMAP-Rule" id="MF_03135"/>
    </source>
</evidence>
<dbReference type="GO" id="GO:0005739">
    <property type="term" value="C:mitochondrion"/>
    <property type="evidence" value="ECO:0007669"/>
    <property type="project" value="UniProtKB-SubCell"/>
</dbReference>
<name>A0A8J4ETR7_9CHLO</name>
<dbReference type="AlphaFoldDB" id="A0A8J4ETR7"/>
<dbReference type="CDD" id="cd14275">
    <property type="entry name" value="UBA_EF-Ts"/>
    <property type="match status" value="1"/>
</dbReference>
<dbReference type="Gene3D" id="3.30.479.20">
    <property type="entry name" value="Elongation factor Ts, dimerisation domain"/>
    <property type="match status" value="2"/>
</dbReference>
<evidence type="ECO:0000256" key="1">
    <source>
        <dbReference type="ARBA" id="ARBA00005532"/>
    </source>
</evidence>
<gene>
    <name evidence="4" type="primary">EFTS</name>
    <name evidence="8" type="ORF">Vafri_2443</name>
</gene>
<dbReference type="InterPro" id="IPR014039">
    <property type="entry name" value="Transl_elong_EFTs/EF1B_dimer"/>
</dbReference>
<dbReference type="PANTHER" id="PTHR11741:SF0">
    <property type="entry name" value="ELONGATION FACTOR TS, MITOCHONDRIAL"/>
    <property type="match status" value="1"/>
</dbReference>
<dbReference type="InterPro" id="IPR036402">
    <property type="entry name" value="EF-Ts_dimer_sf"/>
</dbReference>
<dbReference type="SUPFAM" id="SSF54713">
    <property type="entry name" value="Elongation factor Ts (EF-Ts), dimerisation domain"/>
    <property type="match status" value="2"/>
</dbReference>
<dbReference type="SUPFAM" id="SSF46934">
    <property type="entry name" value="UBA-like"/>
    <property type="match status" value="1"/>
</dbReference>
<dbReference type="NCBIfam" id="TIGR00116">
    <property type="entry name" value="tsf"/>
    <property type="match status" value="1"/>
</dbReference>
<dbReference type="PANTHER" id="PTHR11741">
    <property type="entry name" value="ELONGATION FACTOR TS"/>
    <property type="match status" value="1"/>
</dbReference>
<comment type="subcellular location">
    <subcellularLocation>
        <location evidence="4">Mitochondrion</location>
    </subcellularLocation>
</comment>
<dbReference type="FunFam" id="1.10.8.10:FF:000001">
    <property type="entry name" value="Elongation factor Ts"/>
    <property type="match status" value="1"/>
</dbReference>
<dbReference type="PROSITE" id="PS01127">
    <property type="entry name" value="EF_TS_2"/>
    <property type="match status" value="1"/>
</dbReference>
<comment type="similarity">
    <text evidence="1 4 5">Belongs to the EF-Ts family.</text>
</comment>
<dbReference type="Proteomes" id="UP000747399">
    <property type="component" value="Unassembled WGS sequence"/>
</dbReference>
<dbReference type="FunFam" id="1.10.286.20:FF:000001">
    <property type="entry name" value="Elongation factor Ts"/>
    <property type="match status" value="1"/>
</dbReference>
<dbReference type="Gene3D" id="1.10.286.20">
    <property type="match status" value="1"/>
</dbReference>
<evidence type="ECO:0000256" key="5">
    <source>
        <dbReference type="RuleBase" id="RU000642"/>
    </source>
</evidence>
<evidence type="ECO:0000313" key="8">
    <source>
        <dbReference type="EMBL" id="GIL45283.1"/>
    </source>
</evidence>
<feature type="region of interest" description="Disordered" evidence="6">
    <location>
        <begin position="240"/>
        <end position="267"/>
    </location>
</feature>
<dbReference type="GO" id="GO:0070125">
    <property type="term" value="P:mitochondrial translational elongation"/>
    <property type="evidence" value="ECO:0007669"/>
    <property type="project" value="TreeGrafter"/>
</dbReference>
<dbReference type="InterPro" id="IPR018101">
    <property type="entry name" value="Transl_elong_Ts_CS"/>
</dbReference>
<protein>
    <recommendedName>
        <fullName evidence="4">Elongation factor Ts, mitochondrial</fullName>
        <shortName evidence="4">EF-Ts</shortName>
        <shortName evidence="4">EF-TsMt</shortName>
    </recommendedName>
</protein>
<feature type="compositionally biased region" description="Low complexity" evidence="6">
    <location>
        <begin position="248"/>
        <end position="267"/>
    </location>
</feature>
<keyword evidence="3 4" id="KW-0648">Protein biosynthesis</keyword>
<accession>A0A8J4ETR7</accession>
<evidence type="ECO:0000256" key="3">
    <source>
        <dbReference type="ARBA" id="ARBA00022917"/>
    </source>
</evidence>
<dbReference type="GO" id="GO:0003746">
    <property type="term" value="F:translation elongation factor activity"/>
    <property type="evidence" value="ECO:0007669"/>
    <property type="project" value="UniProtKB-UniRule"/>
</dbReference>
<comment type="function">
    <text evidence="4 5">Associates with the EF-Tu.GDP complex and induces the exchange of GDP to GTP. It remains bound to the aminoacyl-tRNA.EF-Tu.GTP complex up to the GTP hydrolysis stage on the ribosome.</text>
</comment>
<keyword evidence="9" id="KW-1185">Reference proteome</keyword>
<reference evidence="8" key="1">
    <citation type="journal article" date="2021" name="Proc. Natl. Acad. Sci. U.S.A.">
        <title>Three genomes in the algal genus Volvox reveal the fate of a haploid sex-determining region after a transition to homothallism.</title>
        <authorList>
            <person name="Yamamoto K."/>
            <person name="Hamaji T."/>
            <person name="Kawai-Toyooka H."/>
            <person name="Matsuzaki R."/>
            <person name="Takahashi F."/>
            <person name="Nishimura Y."/>
            <person name="Kawachi M."/>
            <person name="Noguchi H."/>
            <person name="Minakuchi Y."/>
            <person name="Umen J.G."/>
            <person name="Toyoda A."/>
            <person name="Nozaki H."/>
        </authorList>
    </citation>
    <scope>NUCLEOTIDE SEQUENCE</scope>
    <source>
        <strain evidence="8">NIES-3780</strain>
    </source>
</reference>
<keyword evidence="4" id="KW-0496">Mitochondrion</keyword>
<dbReference type="Pfam" id="PF00889">
    <property type="entry name" value="EF_TS"/>
    <property type="match status" value="1"/>
</dbReference>
<dbReference type="HAMAP" id="MF_00050">
    <property type="entry name" value="EF_Ts"/>
    <property type="match status" value="1"/>
</dbReference>
<organism evidence="8 9">
    <name type="scientific">Volvox africanus</name>
    <dbReference type="NCBI Taxonomy" id="51714"/>
    <lineage>
        <taxon>Eukaryota</taxon>
        <taxon>Viridiplantae</taxon>
        <taxon>Chlorophyta</taxon>
        <taxon>core chlorophytes</taxon>
        <taxon>Chlorophyceae</taxon>
        <taxon>CS clade</taxon>
        <taxon>Chlamydomonadales</taxon>
        <taxon>Volvocaceae</taxon>
        <taxon>Volvox</taxon>
    </lineage>
</organism>
<dbReference type="EMBL" id="BNCO01000003">
    <property type="protein sequence ID" value="GIL45283.1"/>
    <property type="molecule type" value="Genomic_DNA"/>
</dbReference>
<evidence type="ECO:0000259" key="7">
    <source>
        <dbReference type="Pfam" id="PF00889"/>
    </source>
</evidence>
<dbReference type="Gene3D" id="1.10.8.10">
    <property type="entry name" value="DNA helicase RuvA subunit, C-terminal domain"/>
    <property type="match status" value="1"/>
</dbReference>
<dbReference type="InterPro" id="IPR001816">
    <property type="entry name" value="Transl_elong_EFTs/EF1B"/>
</dbReference>
<feature type="domain" description="Translation elongation factor EFTs/EF1B dimerisation" evidence="7">
    <location>
        <begin position="125"/>
        <end position="381"/>
    </location>
</feature>
<evidence type="ECO:0000313" key="9">
    <source>
        <dbReference type="Proteomes" id="UP000747399"/>
    </source>
</evidence>
<proteinExistence type="inferred from homology"/>
<comment type="caution">
    <text evidence="8">The sequence shown here is derived from an EMBL/GenBank/DDBJ whole genome shotgun (WGS) entry which is preliminary data.</text>
</comment>
<dbReference type="InterPro" id="IPR009060">
    <property type="entry name" value="UBA-like_sf"/>
</dbReference>
<evidence type="ECO:0000256" key="6">
    <source>
        <dbReference type="SAM" id="MobiDB-lite"/>
    </source>
</evidence>